<keyword evidence="3" id="KW-1185">Reference proteome</keyword>
<protein>
    <submittedName>
        <fullName evidence="2">Uncharacterized protein</fullName>
    </submittedName>
</protein>
<keyword evidence="1" id="KW-0732">Signal</keyword>
<evidence type="ECO:0000256" key="1">
    <source>
        <dbReference type="SAM" id="SignalP"/>
    </source>
</evidence>
<proteinExistence type="predicted"/>
<dbReference type="RefSeq" id="WP_073008007.1">
    <property type="nucleotide sequence ID" value="NZ_FRBW01000001.1"/>
</dbReference>
<evidence type="ECO:0000313" key="2">
    <source>
        <dbReference type="EMBL" id="SHL34070.1"/>
    </source>
</evidence>
<accession>A0A1M6ZUG4</accession>
<gene>
    <name evidence="2" type="ORF">SAMN05444272_0345</name>
</gene>
<evidence type="ECO:0000313" key="3">
    <source>
        <dbReference type="Proteomes" id="UP000186002"/>
    </source>
</evidence>
<organism evidence="2 3">
    <name type="scientific">Roseibium suaedae</name>
    <dbReference type="NCBI Taxonomy" id="735517"/>
    <lineage>
        <taxon>Bacteria</taxon>
        <taxon>Pseudomonadati</taxon>
        <taxon>Pseudomonadota</taxon>
        <taxon>Alphaproteobacteria</taxon>
        <taxon>Hyphomicrobiales</taxon>
        <taxon>Stappiaceae</taxon>
        <taxon>Roseibium</taxon>
    </lineage>
</organism>
<dbReference type="Proteomes" id="UP000186002">
    <property type="component" value="Unassembled WGS sequence"/>
</dbReference>
<dbReference type="AlphaFoldDB" id="A0A1M6ZUG4"/>
<dbReference type="EMBL" id="FRBW01000001">
    <property type="protein sequence ID" value="SHL34070.1"/>
    <property type="molecule type" value="Genomic_DNA"/>
</dbReference>
<sequence>MSVFHRTVSASLICLSMALPAKAATDTFCDLEVSHWEVAIPSQIDGFWQVKNGAGTLTMMGKTMPLPPGQPSDGAIEAKADGSMMISSQEMQGSFPITFVKTGDLNFDLDKDTPLESKDVLENQDIEVLTGCKPSAFPRLRATGSYQEEAGTVDFELHLIVISPKIMYGVTFGEFKGPQGAGKAQRLVTFSR</sequence>
<dbReference type="OrthoDB" id="7867139at2"/>
<name>A0A1M6ZUG4_9HYPH</name>
<reference evidence="2 3" key="1">
    <citation type="submission" date="2016-11" db="EMBL/GenBank/DDBJ databases">
        <authorList>
            <person name="Jaros S."/>
            <person name="Januszkiewicz K."/>
            <person name="Wedrychowicz H."/>
        </authorList>
    </citation>
    <scope>NUCLEOTIDE SEQUENCE [LARGE SCALE GENOMIC DNA]</scope>
    <source>
        <strain evidence="2 3">DSM 22153</strain>
    </source>
</reference>
<feature type="signal peptide" evidence="1">
    <location>
        <begin position="1"/>
        <end position="23"/>
    </location>
</feature>
<feature type="chain" id="PRO_5012680738" evidence="1">
    <location>
        <begin position="24"/>
        <end position="192"/>
    </location>
</feature>